<evidence type="ECO:0000313" key="1">
    <source>
        <dbReference type="EMBL" id="SDF58542.1"/>
    </source>
</evidence>
<accession>A0A8G2BGP9</accession>
<dbReference type="EMBL" id="FNBW01000004">
    <property type="protein sequence ID" value="SDF58542.1"/>
    <property type="molecule type" value="Genomic_DNA"/>
</dbReference>
<evidence type="ECO:0000313" key="2">
    <source>
        <dbReference type="Proteomes" id="UP000198615"/>
    </source>
</evidence>
<gene>
    <name evidence="1" type="ORF">SAMN05660686_01764</name>
</gene>
<evidence type="ECO:0008006" key="3">
    <source>
        <dbReference type="Google" id="ProtNLM"/>
    </source>
</evidence>
<organism evidence="1 2">
    <name type="scientific">Thalassobaculum litoreum DSM 18839</name>
    <dbReference type="NCBI Taxonomy" id="1123362"/>
    <lineage>
        <taxon>Bacteria</taxon>
        <taxon>Pseudomonadati</taxon>
        <taxon>Pseudomonadota</taxon>
        <taxon>Alphaproteobacteria</taxon>
        <taxon>Rhodospirillales</taxon>
        <taxon>Thalassobaculaceae</taxon>
        <taxon>Thalassobaculum</taxon>
    </lineage>
</organism>
<keyword evidence="2" id="KW-1185">Reference proteome</keyword>
<reference evidence="1 2" key="1">
    <citation type="submission" date="2016-10" db="EMBL/GenBank/DDBJ databases">
        <authorList>
            <person name="Varghese N."/>
            <person name="Submissions S."/>
        </authorList>
    </citation>
    <scope>NUCLEOTIDE SEQUENCE [LARGE SCALE GENOMIC DNA]</scope>
    <source>
        <strain evidence="1 2">DSM 18839</strain>
    </source>
</reference>
<protein>
    <recommendedName>
        <fullName evidence="3">HicB family protein</fullName>
    </recommendedName>
</protein>
<dbReference type="AlphaFoldDB" id="A0A8G2BGP9"/>
<sequence length="61" mass="6528">MADPDFSDGMPVPVRAPDGRDETIRINLTIRRSALASIDRNAAMHVLSRSAYLAKVGTGSS</sequence>
<comment type="caution">
    <text evidence="1">The sequence shown here is derived from an EMBL/GenBank/DDBJ whole genome shotgun (WGS) entry which is preliminary data.</text>
</comment>
<dbReference type="Proteomes" id="UP000198615">
    <property type="component" value="Unassembled WGS sequence"/>
</dbReference>
<proteinExistence type="predicted"/>
<name>A0A8G2BGP9_9PROT</name>